<evidence type="ECO:0000256" key="8">
    <source>
        <dbReference type="HAMAP-Rule" id="MF_01416"/>
    </source>
</evidence>
<name>A0A926EVI6_9FIRM</name>
<evidence type="ECO:0000256" key="5">
    <source>
        <dbReference type="ARBA" id="ARBA00023136"/>
    </source>
</evidence>
<dbReference type="InterPro" id="IPR026015">
    <property type="entry name" value="ATP_synth_OSCP/delta_N_sf"/>
</dbReference>
<evidence type="ECO:0000256" key="2">
    <source>
        <dbReference type="ARBA" id="ARBA00022448"/>
    </source>
</evidence>
<keyword evidence="2 8" id="KW-0813">Transport</keyword>
<evidence type="ECO:0000256" key="1">
    <source>
        <dbReference type="ARBA" id="ARBA00004370"/>
    </source>
</evidence>
<evidence type="ECO:0000313" key="9">
    <source>
        <dbReference type="EMBL" id="MBC8587239.1"/>
    </source>
</evidence>
<evidence type="ECO:0000256" key="4">
    <source>
        <dbReference type="ARBA" id="ARBA00023065"/>
    </source>
</evidence>
<evidence type="ECO:0000256" key="3">
    <source>
        <dbReference type="ARBA" id="ARBA00022781"/>
    </source>
</evidence>
<evidence type="ECO:0000313" key="10">
    <source>
        <dbReference type="Proteomes" id="UP000601171"/>
    </source>
</evidence>
<dbReference type="GO" id="GO:0005886">
    <property type="term" value="C:plasma membrane"/>
    <property type="evidence" value="ECO:0007669"/>
    <property type="project" value="UniProtKB-SubCell"/>
</dbReference>
<comment type="subcellular location">
    <subcellularLocation>
        <location evidence="8">Cell membrane</location>
        <topology evidence="8">Peripheral membrane protein</topology>
    </subcellularLocation>
    <subcellularLocation>
        <location evidence="1">Membrane</location>
    </subcellularLocation>
</comment>
<dbReference type="InterPro" id="IPR020781">
    <property type="entry name" value="ATPase_OSCP/d_CS"/>
</dbReference>
<protein>
    <recommendedName>
        <fullName evidence="8">ATP synthase subunit delta</fullName>
    </recommendedName>
    <alternativeName>
        <fullName evidence="8">ATP synthase F(1) sector subunit delta</fullName>
    </alternativeName>
    <alternativeName>
        <fullName evidence="8">F-type ATPase subunit delta</fullName>
        <shortName evidence="8">F-ATPase subunit delta</shortName>
    </alternativeName>
</protein>
<accession>A0A926EVI6</accession>
<dbReference type="PROSITE" id="PS00389">
    <property type="entry name" value="ATPASE_DELTA"/>
    <property type="match status" value="1"/>
</dbReference>
<comment type="function">
    <text evidence="8">This protein is part of the stalk that links CF(0) to CF(1). It either transmits conformational changes from CF(0) to CF(1) or is implicated in proton conduction.</text>
</comment>
<comment type="function">
    <text evidence="8">F(1)F(0) ATP synthase produces ATP from ADP in the presence of a proton or sodium gradient. F-type ATPases consist of two structural domains, F(1) containing the extramembraneous catalytic core and F(0) containing the membrane proton channel, linked together by a central stalk and a peripheral stalk. During catalysis, ATP synthesis in the catalytic domain of F(1) is coupled via a rotary mechanism of the central stalk subunits to proton translocation.</text>
</comment>
<dbReference type="RefSeq" id="WP_262428709.1">
    <property type="nucleotide sequence ID" value="NZ_JACRTG010000008.1"/>
</dbReference>
<dbReference type="SUPFAM" id="SSF47928">
    <property type="entry name" value="N-terminal domain of the delta subunit of the F1F0-ATP synthase"/>
    <property type="match status" value="1"/>
</dbReference>
<dbReference type="Pfam" id="PF00213">
    <property type="entry name" value="OSCP"/>
    <property type="match status" value="1"/>
</dbReference>
<keyword evidence="7 8" id="KW-0066">ATP synthesis</keyword>
<keyword evidence="3 8" id="KW-0375">Hydrogen ion transport</keyword>
<reference evidence="9" key="1">
    <citation type="submission" date="2020-08" db="EMBL/GenBank/DDBJ databases">
        <title>Genome public.</title>
        <authorList>
            <person name="Liu C."/>
            <person name="Sun Q."/>
        </authorList>
    </citation>
    <scope>NUCLEOTIDE SEQUENCE</scope>
    <source>
        <strain evidence="9">BX21</strain>
    </source>
</reference>
<dbReference type="PRINTS" id="PR00125">
    <property type="entry name" value="ATPASEDELTA"/>
</dbReference>
<comment type="similarity">
    <text evidence="8">Belongs to the ATPase delta chain family.</text>
</comment>
<comment type="caution">
    <text evidence="9">The sequence shown here is derived from an EMBL/GenBank/DDBJ whole genome shotgun (WGS) entry which is preliminary data.</text>
</comment>
<dbReference type="Proteomes" id="UP000601171">
    <property type="component" value="Unassembled WGS sequence"/>
</dbReference>
<dbReference type="AlphaFoldDB" id="A0A926EVI6"/>
<keyword evidence="5 8" id="KW-0472">Membrane</keyword>
<sequence>MAKLNKKMNNAAANDFSLTDFWLDLYRIPDSQKQLDLVKKILNKETEFVDLIMNPDIKVNEKRNLINNTFKDNVSEPMLKLLKKIFLQHTDVQTVTAVTAIPMDIKAREKLNDTLCEKLNKEIILINEVDTSIIGGVLLKVGDKIVDATLRNELKSIGKTLKEVSI</sequence>
<keyword evidence="6 8" id="KW-0139">CF(1)</keyword>
<organism evidence="9 10">
    <name type="scientific">Paratissierella segnis</name>
    <dbReference type="NCBI Taxonomy" id="2763679"/>
    <lineage>
        <taxon>Bacteria</taxon>
        <taxon>Bacillati</taxon>
        <taxon>Bacillota</taxon>
        <taxon>Tissierellia</taxon>
        <taxon>Tissierellales</taxon>
        <taxon>Tissierellaceae</taxon>
        <taxon>Paratissierella</taxon>
    </lineage>
</organism>
<dbReference type="GO" id="GO:0046933">
    <property type="term" value="F:proton-transporting ATP synthase activity, rotational mechanism"/>
    <property type="evidence" value="ECO:0007669"/>
    <property type="project" value="UniProtKB-UniRule"/>
</dbReference>
<dbReference type="InterPro" id="IPR000711">
    <property type="entry name" value="ATPase_OSCP/dsu"/>
</dbReference>
<dbReference type="HAMAP" id="MF_01416">
    <property type="entry name" value="ATP_synth_delta_bact"/>
    <property type="match status" value="1"/>
</dbReference>
<gene>
    <name evidence="8" type="primary">atpH</name>
    <name evidence="9" type="ORF">H8707_03145</name>
</gene>
<keyword evidence="8" id="KW-1003">Cell membrane</keyword>
<evidence type="ECO:0000256" key="6">
    <source>
        <dbReference type="ARBA" id="ARBA00023196"/>
    </source>
</evidence>
<keyword evidence="4 8" id="KW-0406">Ion transport</keyword>
<keyword evidence="10" id="KW-1185">Reference proteome</keyword>
<dbReference type="GO" id="GO:0045259">
    <property type="term" value="C:proton-transporting ATP synthase complex"/>
    <property type="evidence" value="ECO:0007669"/>
    <property type="project" value="UniProtKB-KW"/>
</dbReference>
<dbReference type="EMBL" id="JACRTG010000008">
    <property type="protein sequence ID" value="MBC8587239.1"/>
    <property type="molecule type" value="Genomic_DNA"/>
</dbReference>
<proteinExistence type="inferred from homology"/>
<evidence type="ECO:0000256" key="7">
    <source>
        <dbReference type="ARBA" id="ARBA00023310"/>
    </source>
</evidence>